<keyword evidence="4 6" id="KW-0472">Membrane</keyword>
<feature type="transmembrane region" description="Helical" evidence="6">
    <location>
        <begin position="95"/>
        <end position="117"/>
    </location>
</feature>
<comment type="subcellular location">
    <subcellularLocation>
        <location evidence="1">Membrane</location>
    </subcellularLocation>
</comment>
<feature type="compositionally biased region" description="Pro residues" evidence="5">
    <location>
        <begin position="1"/>
        <end position="10"/>
    </location>
</feature>
<sequence length="121" mass="12072">MNTQPPPPPSGNFGNFGGPAGGPPPGGPGGYSYGQAPMGPVNNNMVMAILTTLFCCLPFGIAAIVNASQVNKKLAMGDYNGAVQSAKQAKTWSTVALVVGLIGAVLYVLIMAIAGAASSGY</sequence>
<organism evidence="7">
    <name type="scientific">freshwater metagenome</name>
    <dbReference type="NCBI Taxonomy" id="449393"/>
    <lineage>
        <taxon>unclassified sequences</taxon>
        <taxon>metagenomes</taxon>
        <taxon>ecological metagenomes</taxon>
    </lineage>
</organism>
<keyword evidence="3 6" id="KW-1133">Transmembrane helix</keyword>
<dbReference type="InterPro" id="IPR007593">
    <property type="entry name" value="CD225/Dispanin_fam"/>
</dbReference>
<dbReference type="PANTHER" id="PTHR14948">
    <property type="entry name" value="NG5"/>
    <property type="match status" value="1"/>
</dbReference>
<feature type="region of interest" description="Disordered" evidence="5">
    <location>
        <begin position="1"/>
        <end position="33"/>
    </location>
</feature>
<evidence type="ECO:0000256" key="5">
    <source>
        <dbReference type="SAM" id="MobiDB-lite"/>
    </source>
</evidence>
<gene>
    <name evidence="7" type="ORF">UFOPK2295_00004</name>
</gene>
<name>A0A6J6LD62_9ZZZZ</name>
<dbReference type="InterPro" id="IPR051423">
    <property type="entry name" value="CD225/Dispanin"/>
</dbReference>
<dbReference type="GO" id="GO:0016020">
    <property type="term" value="C:membrane"/>
    <property type="evidence" value="ECO:0007669"/>
    <property type="project" value="UniProtKB-SubCell"/>
</dbReference>
<keyword evidence="2 6" id="KW-0812">Transmembrane</keyword>
<reference evidence="7" key="1">
    <citation type="submission" date="2020-05" db="EMBL/GenBank/DDBJ databases">
        <authorList>
            <person name="Chiriac C."/>
            <person name="Salcher M."/>
            <person name="Ghai R."/>
            <person name="Kavagutti S V."/>
        </authorList>
    </citation>
    <scope>NUCLEOTIDE SEQUENCE</scope>
</reference>
<dbReference type="AlphaFoldDB" id="A0A6J6LD62"/>
<evidence type="ECO:0000313" key="7">
    <source>
        <dbReference type="EMBL" id="CAB4658643.1"/>
    </source>
</evidence>
<evidence type="ECO:0000256" key="4">
    <source>
        <dbReference type="ARBA" id="ARBA00023136"/>
    </source>
</evidence>
<protein>
    <submittedName>
        <fullName evidence="7">Unannotated protein</fullName>
    </submittedName>
</protein>
<dbReference type="Pfam" id="PF04505">
    <property type="entry name" value="CD225"/>
    <property type="match status" value="1"/>
</dbReference>
<dbReference type="PANTHER" id="PTHR14948:SF25">
    <property type="entry name" value="DUF4190 DOMAIN-CONTAINING PROTEIN"/>
    <property type="match status" value="1"/>
</dbReference>
<evidence type="ECO:0000256" key="2">
    <source>
        <dbReference type="ARBA" id="ARBA00022692"/>
    </source>
</evidence>
<accession>A0A6J6LD62</accession>
<feature type="transmembrane region" description="Helical" evidence="6">
    <location>
        <begin position="45"/>
        <end position="67"/>
    </location>
</feature>
<evidence type="ECO:0000256" key="3">
    <source>
        <dbReference type="ARBA" id="ARBA00022989"/>
    </source>
</evidence>
<evidence type="ECO:0000256" key="6">
    <source>
        <dbReference type="SAM" id="Phobius"/>
    </source>
</evidence>
<proteinExistence type="predicted"/>
<evidence type="ECO:0000256" key="1">
    <source>
        <dbReference type="ARBA" id="ARBA00004370"/>
    </source>
</evidence>
<dbReference type="EMBL" id="CAEZWV010000001">
    <property type="protein sequence ID" value="CAB4658643.1"/>
    <property type="molecule type" value="Genomic_DNA"/>
</dbReference>